<keyword evidence="5" id="KW-1185">Reference proteome</keyword>
<dbReference type="PANTHER" id="PTHR12947:SF13">
    <property type="entry name" value="FI19924P1"/>
    <property type="match status" value="1"/>
</dbReference>
<dbReference type="PROSITE" id="PS50249">
    <property type="entry name" value="MPN"/>
    <property type="match status" value="1"/>
</dbReference>
<dbReference type="PANTHER" id="PTHR12947">
    <property type="entry name" value="AMSH-LIKE PROTEASE"/>
    <property type="match status" value="1"/>
</dbReference>
<proteinExistence type="predicted"/>
<comment type="caution">
    <text evidence="3">The sequence shown here is derived from an EMBL/GenBank/DDBJ whole genome shotgun (WGS) entry which is preliminary data.</text>
</comment>
<dbReference type="Gene3D" id="3.40.140.10">
    <property type="entry name" value="Cytidine Deaminase, domain 2"/>
    <property type="match status" value="1"/>
</dbReference>
<reference evidence="3 5" key="1">
    <citation type="submission" date="2024-02" db="EMBL/GenBank/DDBJ databases">
        <authorList>
            <person name="Chen Y."/>
            <person name="Shah S."/>
            <person name="Dougan E. K."/>
            <person name="Thang M."/>
            <person name="Chan C."/>
        </authorList>
    </citation>
    <scope>NUCLEOTIDE SEQUENCE [LARGE SCALE GENOMIC DNA]</scope>
</reference>
<dbReference type="InterPro" id="IPR000555">
    <property type="entry name" value="JAMM/MPN+_dom"/>
</dbReference>
<dbReference type="SUPFAM" id="SSF102712">
    <property type="entry name" value="JAB1/MPN domain"/>
    <property type="match status" value="1"/>
</dbReference>
<organism evidence="3 5">
    <name type="scientific">Durusdinium trenchii</name>
    <dbReference type="NCBI Taxonomy" id="1381693"/>
    <lineage>
        <taxon>Eukaryota</taxon>
        <taxon>Sar</taxon>
        <taxon>Alveolata</taxon>
        <taxon>Dinophyceae</taxon>
        <taxon>Suessiales</taxon>
        <taxon>Symbiodiniaceae</taxon>
        <taxon>Durusdinium</taxon>
    </lineage>
</organism>
<evidence type="ECO:0000256" key="1">
    <source>
        <dbReference type="SAM" id="MobiDB-lite"/>
    </source>
</evidence>
<dbReference type="Proteomes" id="UP001642484">
    <property type="component" value="Unassembled WGS sequence"/>
</dbReference>
<evidence type="ECO:0000313" key="4">
    <source>
        <dbReference type="EMBL" id="CAK9030551.1"/>
    </source>
</evidence>
<sequence length="1143" mass="128774">MDKGSRAALSRVKDTRPVDIESEEVVNLETFLKPAGDRPVKNPLELKQKKLRGVQIPENFFKAFVELAWARNDGREFVGWIAGVEEKLPRSKETAIFVKGLYVPKQSGTDCSVTAADLDGKSDRLTEFLEQNALNIVGWVHTHPTFDAFLSSIDQHMQFSIQKQLPKAIAVVFDKNKWARVMRLSEKGMAVVEACVDTPTTAHEHCSSHEELVVDVEYFTHCSGKHSRLSVLNDNDQEIEDSIQKSVRQKVEKQKAKEEVAEDTSVSRQPSTMSLSGGSQTTTPSRSVNALLESLKSVTNALLVALPQLMVGQKVEDFVSQLSSLCAKCPALEEALECIGFDAETKKFKEDSPQWFAMPALLLQKTTEVQKIMDDMESLGPVPGRVGRPFGSKGRKRVPSPSPVNADAEAPAKKSATKSSSSKKRKGAKNKKQKPNHSEEEEEAALDPDSVKKKLFEEYEDPFASDMDVEENSGNKAACVPLYKKCLAVELGKRLQQEGNCRNIEKEVMGRFKNLFWNADLQRWKTGTYEKESHHLIPWSVMSNKEKQTMKQVPDWLRKAMGLETRFAKGHQNIVPFQVEATLNDTLERMIGGSSRCLQNAANIKTQTLLQTAHKIQGAEPEVFRDNPVDRKWLHRFLHRWQWGYLSSNTKGCYLADDCQEMIDTRRAHRAQRAAHEVPWALVLNFDQMWRSAYEPPDRLLHKTSGKRNFEMWFQLRLRPEDVKGKRMEAVLSVAGGDMASRMGLAKASKLRKTVPRSEFVVGARFGLTAVSSLWGSGEVGQLGICVPSNSVTRSFREEINSTFYGTVYLFESGSESHFMTAETTLEYLNELIALQLRRAHLNVDKTAMLVADAFTGNFAYRNGEDVRREEWSRQQRCLLPLRPPGGWSATGQPCDGVHHLFRRLINWYMDGQLGVKPEEAVKALIWGWQQMVKYPRLLRWAWVSRGLVSKEEMEAMHPGCDVDDDPPEEGPFKQMVPGVPDLVPEACPKRPLHMWQMQDPSEDLVTDGEGAQKWLNLPRVMAAFADKSYAKYQVDLHEGRERHAGGEINAAKYQKIVDDAKKILVLMHTTGQPATNKYIQEHMVQVEGGGYKLKTGSRSTLIIFDFKEAKVKVGAYSWTPLRVLKAETKFQGIHLEAGTAGI</sequence>
<evidence type="ECO:0000313" key="3">
    <source>
        <dbReference type="EMBL" id="CAK9029764.1"/>
    </source>
</evidence>
<feature type="compositionally biased region" description="Polar residues" evidence="1">
    <location>
        <begin position="264"/>
        <end position="285"/>
    </location>
</feature>
<dbReference type="EMBL" id="CAXAMN010009779">
    <property type="protein sequence ID" value="CAK9029764.1"/>
    <property type="molecule type" value="Genomic_DNA"/>
</dbReference>
<feature type="compositionally biased region" description="Low complexity" evidence="1">
    <location>
        <begin position="380"/>
        <end position="389"/>
    </location>
</feature>
<feature type="domain" description="MPN" evidence="2">
    <location>
        <begin position="54"/>
        <end position="195"/>
    </location>
</feature>
<dbReference type="EMBL" id="CAXAMN010010002">
    <property type="protein sequence ID" value="CAK9030551.1"/>
    <property type="molecule type" value="Genomic_DNA"/>
</dbReference>
<accession>A0ABP0KTN0</accession>
<dbReference type="InterPro" id="IPR037518">
    <property type="entry name" value="MPN"/>
</dbReference>
<protein>
    <recommendedName>
        <fullName evidence="2">MPN domain-containing protein</fullName>
    </recommendedName>
</protein>
<name>A0ABP0KTN0_9DINO</name>
<dbReference type="Pfam" id="PF01398">
    <property type="entry name" value="JAB"/>
    <property type="match status" value="1"/>
</dbReference>
<evidence type="ECO:0000259" key="2">
    <source>
        <dbReference type="PROSITE" id="PS50249"/>
    </source>
</evidence>
<evidence type="ECO:0000313" key="5">
    <source>
        <dbReference type="Proteomes" id="UP001642484"/>
    </source>
</evidence>
<gene>
    <name evidence="3" type="ORF">CCMP2556_LOCUS17615</name>
    <name evidence="4" type="ORF">CCMP2556_LOCUS17914</name>
</gene>
<feature type="region of interest" description="Disordered" evidence="1">
    <location>
        <begin position="377"/>
        <end position="451"/>
    </location>
</feature>
<feature type="compositionally biased region" description="Basic residues" evidence="1">
    <location>
        <begin position="421"/>
        <end position="435"/>
    </location>
</feature>
<feature type="region of interest" description="Disordered" evidence="1">
    <location>
        <begin position="253"/>
        <end position="285"/>
    </location>
</feature>